<accession>X1H839</accession>
<organism evidence="1">
    <name type="scientific">marine sediment metagenome</name>
    <dbReference type="NCBI Taxonomy" id="412755"/>
    <lineage>
        <taxon>unclassified sequences</taxon>
        <taxon>metagenomes</taxon>
        <taxon>ecological metagenomes</taxon>
    </lineage>
</organism>
<evidence type="ECO:0000313" key="1">
    <source>
        <dbReference type="EMBL" id="GAH66381.1"/>
    </source>
</evidence>
<sequence length="46" mass="5441">MFKKSGTKTNAKRYFSKAMKIFKNLDAKTWIEKVTRSLGDKETRRT</sequence>
<gene>
    <name evidence="1" type="ORF">S03H2_40977</name>
</gene>
<dbReference type="AlphaFoldDB" id="X1H839"/>
<protein>
    <submittedName>
        <fullName evidence="1">Uncharacterized protein</fullName>
    </submittedName>
</protein>
<proteinExistence type="predicted"/>
<reference evidence="1" key="1">
    <citation type="journal article" date="2014" name="Front. Microbiol.">
        <title>High frequency of phylogenetically diverse reductive dehalogenase-homologous genes in deep subseafloor sedimentary metagenomes.</title>
        <authorList>
            <person name="Kawai M."/>
            <person name="Futagami T."/>
            <person name="Toyoda A."/>
            <person name="Takaki Y."/>
            <person name="Nishi S."/>
            <person name="Hori S."/>
            <person name="Arai W."/>
            <person name="Tsubouchi T."/>
            <person name="Morono Y."/>
            <person name="Uchiyama I."/>
            <person name="Ito T."/>
            <person name="Fujiyama A."/>
            <person name="Inagaki F."/>
            <person name="Takami H."/>
        </authorList>
    </citation>
    <scope>NUCLEOTIDE SEQUENCE</scope>
    <source>
        <strain evidence="1">Expedition CK06-06</strain>
    </source>
</reference>
<dbReference type="EMBL" id="BARU01025434">
    <property type="protein sequence ID" value="GAH66381.1"/>
    <property type="molecule type" value="Genomic_DNA"/>
</dbReference>
<comment type="caution">
    <text evidence="1">The sequence shown here is derived from an EMBL/GenBank/DDBJ whole genome shotgun (WGS) entry which is preliminary data.</text>
</comment>
<name>X1H839_9ZZZZ</name>